<dbReference type="SUPFAM" id="SSF49899">
    <property type="entry name" value="Concanavalin A-like lectins/glucanases"/>
    <property type="match status" value="2"/>
</dbReference>
<reference evidence="4 5" key="1">
    <citation type="journal article" date="2015" name="Nat. Commun.">
        <title>Lucilia cuprina genome unlocks parasitic fly biology to underpin future interventions.</title>
        <authorList>
            <person name="Anstead C.A."/>
            <person name="Korhonen P.K."/>
            <person name="Young N.D."/>
            <person name="Hall R.S."/>
            <person name="Jex A.R."/>
            <person name="Murali S.C."/>
            <person name="Hughes D.S."/>
            <person name="Lee S.F."/>
            <person name="Perry T."/>
            <person name="Stroehlein A.J."/>
            <person name="Ansell B.R."/>
            <person name="Breugelmans B."/>
            <person name="Hofmann A."/>
            <person name="Qu J."/>
            <person name="Dugan S."/>
            <person name="Lee S.L."/>
            <person name="Chao H."/>
            <person name="Dinh H."/>
            <person name="Han Y."/>
            <person name="Doddapaneni H.V."/>
            <person name="Worley K.C."/>
            <person name="Muzny D.M."/>
            <person name="Ioannidis P."/>
            <person name="Waterhouse R.M."/>
            <person name="Zdobnov E.M."/>
            <person name="James P.J."/>
            <person name="Bagnall N.H."/>
            <person name="Kotze A.C."/>
            <person name="Gibbs R.A."/>
            <person name="Richards S."/>
            <person name="Batterham P."/>
            <person name="Gasser R.B."/>
        </authorList>
    </citation>
    <scope>NUCLEOTIDE SEQUENCE [LARGE SCALE GENOMIC DNA]</scope>
    <source>
        <strain evidence="4 5">LS</strain>
        <tissue evidence="4">Full body</tissue>
    </source>
</reference>
<sequence length="355" mass="40022">MLAYCFGKTSDSTESLNADIEGDPKYQNNKLGRIQEGLSFFVSGNILRHGDRFIIDFGLDNANKDIALRVACRVSSNSLGRNARIKHIWGVEETNSAIPFRLNSCSTFEIQVLFTIDNILIALNGLHIAKFAHRLPFHDIRSIDIRGDITDVHVERNIVTDYPTRPDKTPHIVRLGGRYANTSNLEDLESEADYCELATTDTAERLLPLPYYATFDKGFFDLGYSIGVRGHVRLNPHTFKVALQVGQNVWPQPTIALLLEFRFTRQRDGETGEPVIARNSFANGKWTGEIKSELATGLRPGADFHLIVVRGRKSFEIYMNDKPVTDYPYKVNPKYVDTCFIAGDIKLFSVDIESD</sequence>
<dbReference type="CDD" id="cd00070">
    <property type="entry name" value="GLECT"/>
    <property type="match status" value="2"/>
</dbReference>
<protein>
    <recommendedName>
        <fullName evidence="2">Galectin</fullName>
    </recommendedName>
</protein>
<evidence type="ECO:0000313" key="5">
    <source>
        <dbReference type="Proteomes" id="UP000037069"/>
    </source>
</evidence>
<dbReference type="OrthoDB" id="6251307at2759"/>
<proteinExistence type="predicted"/>
<dbReference type="AlphaFoldDB" id="A0A0L0BV43"/>
<dbReference type="GO" id="GO:0030246">
    <property type="term" value="F:carbohydrate binding"/>
    <property type="evidence" value="ECO:0007669"/>
    <property type="project" value="UniProtKB-UniRule"/>
</dbReference>
<keyword evidence="5" id="KW-1185">Reference proteome</keyword>
<dbReference type="EMBL" id="JRES01001418">
    <property type="protein sequence ID" value="KNC23114.1"/>
    <property type="molecule type" value="Genomic_DNA"/>
</dbReference>
<dbReference type="InterPro" id="IPR013320">
    <property type="entry name" value="ConA-like_dom_sf"/>
</dbReference>
<feature type="domain" description="Galectin" evidence="3">
    <location>
        <begin position="26"/>
        <end position="160"/>
    </location>
</feature>
<dbReference type="GO" id="GO:0016936">
    <property type="term" value="F:galactoside binding"/>
    <property type="evidence" value="ECO:0007669"/>
    <property type="project" value="TreeGrafter"/>
</dbReference>
<comment type="caution">
    <text evidence="4">The sequence shown here is derived from an EMBL/GenBank/DDBJ whole genome shotgun (WGS) entry which is preliminary data.</text>
</comment>
<name>A0A0L0BV43_LUCCU</name>
<accession>A0A0L0BV43</accession>
<feature type="domain" description="Galectin" evidence="3">
    <location>
        <begin position="212"/>
        <end position="353"/>
    </location>
</feature>
<dbReference type="SMART" id="SM00276">
    <property type="entry name" value="GLECT"/>
    <property type="match status" value="2"/>
</dbReference>
<keyword evidence="1 2" id="KW-0430">Lectin</keyword>
<dbReference type="OMA" id="TPYSIRI"/>
<gene>
    <name evidence="4" type="ORF">FF38_07168</name>
</gene>
<evidence type="ECO:0000259" key="3">
    <source>
        <dbReference type="PROSITE" id="PS51304"/>
    </source>
</evidence>
<dbReference type="PANTHER" id="PTHR11346:SF185">
    <property type="entry name" value="GALECTIN"/>
    <property type="match status" value="1"/>
</dbReference>
<dbReference type="PANTHER" id="PTHR11346">
    <property type="entry name" value="GALECTIN"/>
    <property type="match status" value="1"/>
</dbReference>
<evidence type="ECO:0000256" key="2">
    <source>
        <dbReference type="RuleBase" id="RU102079"/>
    </source>
</evidence>
<dbReference type="PROSITE" id="PS51304">
    <property type="entry name" value="GALECTIN"/>
    <property type="match status" value="2"/>
</dbReference>
<dbReference type="InterPro" id="IPR044156">
    <property type="entry name" value="Galectin-like"/>
</dbReference>
<organism evidence="4 5">
    <name type="scientific">Lucilia cuprina</name>
    <name type="common">Green bottle fly</name>
    <name type="synonym">Australian sheep blowfly</name>
    <dbReference type="NCBI Taxonomy" id="7375"/>
    <lineage>
        <taxon>Eukaryota</taxon>
        <taxon>Metazoa</taxon>
        <taxon>Ecdysozoa</taxon>
        <taxon>Arthropoda</taxon>
        <taxon>Hexapoda</taxon>
        <taxon>Insecta</taxon>
        <taxon>Pterygota</taxon>
        <taxon>Neoptera</taxon>
        <taxon>Endopterygota</taxon>
        <taxon>Diptera</taxon>
        <taxon>Brachycera</taxon>
        <taxon>Muscomorpha</taxon>
        <taxon>Oestroidea</taxon>
        <taxon>Calliphoridae</taxon>
        <taxon>Luciliinae</taxon>
        <taxon>Lucilia</taxon>
    </lineage>
</organism>
<dbReference type="InterPro" id="IPR001079">
    <property type="entry name" value="Galectin_CRD"/>
</dbReference>
<evidence type="ECO:0000256" key="1">
    <source>
        <dbReference type="ARBA" id="ARBA00022734"/>
    </source>
</evidence>
<dbReference type="Proteomes" id="UP000037069">
    <property type="component" value="Unassembled WGS sequence"/>
</dbReference>
<dbReference type="Gene3D" id="2.60.120.200">
    <property type="match status" value="2"/>
</dbReference>
<dbReference type="SMART" id="SM00908">
    <property type="entry name" value="Gal-bind_lectin"/>
    <property type="match status" value="2"/>
</dbReference>
<dbReference type="Pfam" id="PF00337">
    <property type="entry name" value="Gal-bind_lectin"/>
    <property type="match status" value="2"/>
</dbReference>
<evidence type="ECO:0000313" key="4">
    <source>
        <dbReference type="EMBL" id="KNC23114.1"/>
    </source>
</evidence>